<dbReference type="SMART" id="SM00225">
    <property type="entry name" value="BTB"/>
    <property type="match status" value="1"/>
</dbReference>
<dbReference type="InterPro" id="IPR000210">
    <property type="entry name" value="BTB/POZ_dom"/>
</dbReference>
<dbReference type="GO" id="GO:0001508">
    <property type="term" value="P:action potential"/>
    <property type="evidence" value="ECO:0007669"/>
    <property type="project" value="TreeGrafter"/>
</dbReference>
<dbReference type="InterPro" id="IPR005821">
    <property type="entry name" value="Ion_trans_dom"/>
</dbReference>
<keyword evidence="7" id="KW-0630">Potassium</keyword>
<gene>
    <name evidence="12" type="ORF">PACLA_8A045759</name>
</gene>
<keyword evidence="5" id="KW-0631">Potassium channel</keyword>
<dbReference type="EMBL" id="CACRXK020001743">
    <property type="protein sequence ID" value="CAB3990879.1"/>
    <property type="molecule type" value="Genomic_DNA"/>
</dbReference>
<evidence type="ECO:0000256" key="9">
    <source>
        <dbReference type="ARBA" id="ARBA00023065"/>
    </source>
</evidence>
<dbReference type="PRINTS" id="PR01496">
    <property type="entry name" value="SHAKERCHANEL"/>
</dbReference>
<dbReference type="Gene3D" id="1.10.287.70">
    <property type="match status" value="1"/>
</dbReference>
<comment type="subcellular location">
    <subcellularLocation>
        <location evidence="1">Membrane</location>
        <topology evidence="1">Multi-pass membrane protein</topology>
    </subcellularLocation>
</comment>
<reference evidence="12" key="1">
    <citation type="submission" date="2020-04" db="EMBL/GenBank/DDBJ databases">
        <authorList>
            <person name="Alioto T."/>
            <person name="Alioto T."/>
            <person name="Gomez Garrido J."/>
        </authorList>
    </citation>
    <scope>NUCLEOTIDE SEQUENCE</scope>
    <source>
        <strain evidence="12">A484AB</strain>
    </source>
</reference>
<keyword evidence="4" id="KW-0812">Transmembrane</keyword>
<dbReference type="SUPFAM" id="SSF81324">
    <property type="entry name" value="Voltage-gated potassium channels"/>
    <property type="match status" value="1"/>
</dbReference>
<dbReference type="GO" id="GO:0051260">
    <property type="term" value="P:protein homooligomerization"/>
    <property type="evidence" value="ECO:0007669"/>
    <property type="project" value="InterPro"/>
</dbReference>
<dbReference type="Pfam" id="PF02214">
    <property type="entry name" value="BTB_2"/>
    <property type="match status" value="1"/>
</dbReference>
<dbReference type="GO" id="GO:0005251">
    <property type="term" value="F:delayed rectifier potassium channel activity"/>
    <property type="evidence" value="ECO:0007669"/>
    <property type="project" value="TreeGrafter"/>
</dbReference>
<evidence type="ECO:0000256" key="11">
    <source>
        <dbReference type="ARBA" id="ARBA00023303"/>
    </source>
</evidence>
<sequence length="390" mass="44620">MENESCGGRVVINISGVIYETRLTTLARFPHTLLGSSEKRKQYYDSNSKQYFFNRNRQSFEAILYYYQSQGRLSKPPDMPFDVFKKEVEFFQLGDEVLDKLFRKEGYVFDGPRRLPENQFQKQVWECLEYPDTSKMANILTVTSLTIIIASVLLTIGMTVNNTNPSVIPEHSLGDYNFTPDNSQVSQGYMWYSNKQIWYTLEVVINCLFAFEYLLRFGFSPDKWNFVKSPLNIVDLLAFLPYMVMLALPAGSVNVSAVSAFHILRIVRIFRIFKISRYSRRLKVIGYCLLESVQDLGLFMICLVIITILASSLLHYIEGENMDSPFNSIPSTFWFIIQTISTIGYGDEIPLTPLGKLATCAVAVFGVITLALPVLSFVAHFNTLYCQNID</sequence>
<dbReference type="InterPro" id="IPR003968">
    <property type="entry name" value="K_chnl_volt-dep_Kv"/>
</dbReference>
<dbReference type="OrthoDB" id="415460at2759"/>
<evidence type="ECO:0000256" key="3">
    <source>
        <dbReference type="ARBA" id="ARBA00022538"/>
    </source>
</evidence>
<dbReference type="PRINTS" id="PR01491">
    <property type="entry name" value="KVCHANNEL"/>
</dbReference>
<dbReference type="InterPro" id="IPR028325">
    <property type="entry name" value="VG_K_chnl"/>
</dbReference>
<dbReference type="InterPro" id="IPR003972">
    <property type="entry name" value="K_chnl_volt-dep_Kv1"/>
</dbReference>
<dbReference type="PRINTS" id="PR00169">
    <property type="entry name" value="KCHANNEL"/>
</dbReference>
<proteinExistence type="predicted"/>
<keyword evidence="11" id="KW-0407">Ion channel</keyword>
<dbReference type="InterPro" id="IPR027359">
    <property type="entry name" value="Volt_channel_dom_sf"/>
</dbReference>
<evidence type="ECO:0000313" key="12">
    <source>
        <dbReference type="EMBL" id="CAB3990879.1"/>
    </source>
</evidence>
<keyword evidence="9" id="KW-0406">Ion transport</keyword>
<dbReference type="GO" id="GO:0008076">
    <property type="term" value="C:voltage-gated potassium channel complex"/>
    <property type="evidence" value="ECO:0007669"/>
    <property type="project" value="InterPro"/>
</dbReference>
<dbReference type="FunFam" id="3.30.710.10:FF:000157">
    <property type="entry name" value="Potassium channel"/>
    <property type="match status" value="1"/>
</dbReference>
<dbReference type="Gene3D" id="3.30.710.10">
    <property type="entry name" value="Potassium Channel Kv1.1, Chain A"/>
    <property type="match status" value="1"/>
</dbReference>
<evidence type="ECO:0000256" key="10">
    <source>
        <dbReference type="ARBA" id="ARBA00023136"/>
    </source>
</evidence>
<dbReference type="Proteomes" id="UP001152795">
    <property type="component" value="Unassembled WGS sequence"/>
</dbReference>
<dbReference type="SUPFAM" id="SSF54695">
    <property type="entry name" value="POZ domain"/>
    <property type="match status" value="1"/>
</dbReference>
<evidence type="ECO:0000313" key="13">
    <source>
        <dbReference type="Proteomes" id="UP001152795"/>
    </source>
</evidence>
<organism evidence="12 13">
    <name type="scientific">Paramuricea clavata</name>
    <name type="common">Red gorgonian</name>
    <name type="synonym">Violescent sea-whip</name>
    <dbReference type="NCBI Taxonomy" id="317549"/>
    <lineage>
        <taxon>Eukaryota</taxon>
        <taxon>Metazoa</taxon>
        <taxon>Cnidaria</taxon>
        <taxon>Anthozoa</taxon>
        <taxon>Octocorallia</taxon>
        <taxon>Malacalcyonacea</taxon>
        <taxon>Plexauridae</taxon>
        <taxon>Paramuricea</taxon>
    </lineage>
</organism>
<keyword evidence="10" id="KW-0472">Membrane</keyword>
<keyword evidence="6" id="KW-0851">Voltage-gated channel</keyword>
<dbReference type="PANTHER" id="PTHR11537">
    <property type="entry name" value="VOLTAGE-GATED POTASSIUM CHANNEL"/>
    <property type="match status" value="1"/>
</dbReference>
<evidence type="ECO:0000256" key="2">
    <source>
        <dbReference type="ARBA" id="ARBA00022448"/>
    </source>
</evidence>
<dbReference type="Gene3D" id="1.20.120.350">
    <property type="entry name" value="Voltage-gated potassium channels. Chain C"/>
    <property type="match status" value="1"/>
</dbReference>
<dbReference type="Pfam" id="PF00520">
    <property type="entry name" value="Ion_trans"/>
    <property type="match status" value="1"/>
</dbReference>
<dbReference type="FunFam" id="1.10.287.70:FF:000028">
    <property type="entry name" value="potassium voltage-gated channel subfamily D member 3"/>
    <property type="match status" value="1"/>
</dbReference>
<keyword evidence="3" id="KW-0633">Potassium transport</keyword>
<evidence type="ECO:0000256" key="4">
    <source>
        <dbReference type="ARBA" id="ARBA00022692"/>
    </source>
</evidence>
<dbReference type="InterPro" id="IPR011333">
    <property type="entry name" value="SKP1/BTB/POZ_sf"/>
</dbReference>
<keyword evidence="8" id="KW-1133">Transmembrane helix</keyword>
<evidence type="ECO:0000256" key="5">
    <source>
        <dbReference type="ARBA" id="ARBA00022826"/>
    </source>
</evidence>
<dbReference type="PANTHER" id="PTHR11537:SF113">
    <property type="entry name" value="POTASSIUM VOLTAGE-GATED CHANNEL PROTEIN SHAKER"/>
    <property type="match status" value="1"/>
</dbReference>
<evidence type="ECO:0000256" key="6">
    <source>
        <dbReference type="ARBA" id="ARBA00022882"/>
    </source>
</evidence>
<evidence type="ECO:0000256" key="8">
    <source>
        <dbReference type="ARBA" id="ARBA00022989"/>
    </source>
</evidence>
<keyword evidence="2" id="KW-0813">Transport</keyword>
<comment type="caution">
    <text evidence="12">The sequence shown here is derived from an EMBL/GenBank/DDBJ whole genome shotgun (WGS) entry which is preliminary data.</text>
</comment>
<keyword evidence="13" id="KW-1185">Reference proteome</keyword>
<dbReference type="InterPro" id="IPR003131">
    <property type="entry name" value="T1-type_BTB"/>
</dbReference>
<evidence type="ECO:0000256" key="7">
    <source>
        <dbReference type="ARBA" id="ARBA00022958"/>
    </source>
</evidence>
<accession>A0A6S7GM65</accession>
<dbReference type="AlphaFoldDB" id="A0A6S7GM65"/>
<protein>
    <submittedName>
        <fullName evidence="12">Potassium voltage-gated channel subfamily A member 2-like</fullName>
    </submittedName>
</protein>
<evidence type="ECO:0000256" key="1">
    <source>
        <dbReference type="ARBA" id="ARBA00004141"/>
    </source>
</evidence>
<name>A0A6S7GM65_PARCT</name>